<evidence type="ECO:0000256" key="8">
    <source>
        <dbReference type="ARBA" id="ARBA00031934"/>
    </source>
</evidence>
<dbReference type="EC" id="3.1.2.22" evidence="2"/>
<dbReference type="Proteomes" id="UP000193642">
    <property type="component" value="Unassembled WGS sequence"/>
</dbReference>
<accession>A0A1Y2D3E4</accession>
<reference evidence="9 10" key="1">
    <citation type="submission" date="2016-07" db="EMBL/GenBank/DDBJ databases">
        <title>Pervasive Adenine N6-methylation of Active Genes in Fungi.</title>
        <authorList>
            <consortium name="DOE Joint Genome Institute"/>
            <person name="Mondo S.J."/>
            <person name="Dannebaum R.O."/>
            <person name="Kuo R.C."/>
            <person name="Labutti K."/>
            <person name="Haridas S."/>
            <person name="Kuo A."/>
            <person name="Salamov A."/>
            <person name="Ahrendt S.R."/>
            <person name="Lipzen A."/>
            <person name="Sullivan W."/>
            <person name="Andreopoulos W.B."/>
            <person name="Clum A."/>
            <person name="Lindquist E."/>
            <person name="Daum C."/>
            <person name="Ramamoorthy G.K."/>
            <person name="Gryganskyi A."/>
            <person name="Culley D."/>
            <person name="Magnuson J.K."/>
            <person name="James T.Y."/>
            <person name="O'Malley M.A."/>
            <person name="Stajich J.E."/>
            <person name="Spatafora J.W."/>
            <person name="Visel A."/>
            <person name="Grigoriev I.V."/>
        </authorList>
    </citation>
    <scope>NUCLEOTIDE SEQUENCE [LARGE SCALE GENOMIC DNA]</scope>
    <source>
        <strain evidence="9 10">JEL800</strain>
    </source>
</reference>
<evidence type="ECO:0000256" key="2">
    <source>
        <dbReference type="ARBA" id="ARBA00012423"/>
    </source>
</evidence>
<organism evidence="9 10">
    <name type="scientific">Rhizoclosmatium globosum</name>
    <dbReference type="NCBI Taxonomy" id="329046"/>
    <lineage>
        <taxon>Eukaryota</taxon>
        <taxon>Fungi</taxon>
        <taxon>Fungi incertae sedis</taxon>
        <taxon>Chytridiomycota</taxon>
        <taxon>Chytridiomycota incertae sedis</taxon>
        <taxon>Chytridiomycetes</taxon>
        <taxon>Chytridiales</taxon>
        <taxon>Chytriomycetaceae</taxon>
        <taxon>Rhizoclosmatium</taxon>
    </lineage>
</organism>
<keyword evidence="4" id="KW-0732">Signal</keyword>
<evidence type="ECO:0000256" key="4">
    <source>
        <dbReference type="ARBA" id="ARBA00022729"/>
    </source>
</evidence>
<proteinExistence type="inferred from homology"/>
<dbReference type="GO" id="GO:0008474">
    <property type="term" value="F:palmitoyl-(protein) hydrolase activity"/>
    <property type="evidence" value="ECO:0007669"/>
    <property type="project" value="UniProtKB-EC"/>
</dbReference>
<keyword evidence="7" id="KW-0325">Glycoprotein</keyword>
<dbReference type="Pfam" id="PF02089">
    <property type="entry name" value="Palm_thioest"/>
    <property type="match status" value="1"/>
</dbReference>
<comment type="similarity">
    <text evidence="1">Belongs to the palmitoyl-protein thioesterase family.</text>
</comment>
<dbReference type="EMBL" id="MCGO01000001">
    <property type="protein sequence ID" value="ORY53802.1"/>
    <property type="molecule type" value="Genomic_DNA"/>
</dbReference>
<name>A0A1Y2D3E4_9FUNG</name>
<dbReference type="PRINTS" id="PR00414">
    <property type="entry name" value="PPTHIESTRASE"/>
</dbReference>
<evidence type="ECO:0000313" key="10">
    <source>
        <dbReference type="Proteomes" id="UP000193642"/>
    </source>
</evidence>
<dbReference type="PANTHER" id="PTHR11247">
    <property type="entry name" value="PALMITOYL-PROTEIN THIOESTERASE/DOLICHYLDIPHOSPHATASE 1"/>
    <property type="match status" value="1"/>
</dbReference>
<evidence type="ECO:0000256" key="5">
    <source>
        <dbReference type="ARBA" id="ARBA00022801"/>
    </source>
</evidence>
<dbReference type="FunFam" id="3.40.50.1820:FF:000107">
    <property type="entry name" value="Palmitoyl-protein thioesterase 1"/>
    <property type="match status" value="1"/>
</dbReference>
<protein>
    <recommendedName>
        <fullName evidence="3">Palmitoyl-protein thioesterase 1</fullName>
        <ecNumber evidence="2">3.1.2.22</ecNumber>
    </recommendedName>
    <alternativeName>
        <fullName evidence="8">Palmitoyl-protein hydrolase 1</fullName>
    </alternativeName>
</protein>
<dbReference type="InterPro" id="IPR029058">
    <property type="entry name" value="AB_hydrolase_fold"/>
</dbReference>
<dbReference type="SUPFAM" id="SSF53474">
    <property type="entry name" value="alpha/beta-Hydrolases"/>
    <property type="match status" value="1"/>
</dbReference>
<dbReference type="STRING" id="329046.A0A1Y2D3E4"/>
<evidence type="ECO:0000256" key="7">
    <source>
        <dbReference type="ARBA" id="ARBA00023180"/>
    </source>
</evidence>
<evidence type="ECO:0000256" key="3">
    <source>
        <dbReference type="ARBA" id="ARBA00014212"/>
    </source>
</evidence>
<dbReference type="Gene3D" id="3.40.50.1820">
    <property type="entry name" value="alpha/beta hydrolase"/>
    <property type="match status" value="1"/>
</dbReference>
<dbReference type="AlphaFoldDB" id="A0A1Y2D3E4"/>
<dbReference type="InterPro" id="IPR002472">
    <property type="entry name" value="Palm_thioest"/>
</dbReference>
<keyword evidence="10" id="KW-1185">Reference proteome</keyword>
<evidence type="ECO:0000256" key="1">
    <source>
        <dbReference type="ARBA" id="ARBA00010758"/>
    </source>
</evidence>
<dbReference type="PANTHER" id="PTHR11247:SF8">
    <property type="entry name" value="PALMITOYL-PROTEIN THIOESTERASE 1"/>
    <property type="match status" value="1"/>
</dbReference>
<comment type="caution">
    <text evidence="9">The sequence shown here is derived from an EMBL/GenBank/DDBJ whole genome shotgun (WGS) entry which is preliminary data.</text>
</comment>
<sequence>MGYIADLIGTALPGTFVHSVQLGSTEDQDKNAGFFGILMNQVAETCEKLKAVPELQNGFNGIGFSQGGLFLRAYVETCSDGPKVHNLITYGSPHMGVGDAPNCQDKSDTNCSIMRSLIKSGAYLSWVQNRVVQAQYFKDPKNYETYLEKSLFLPFINNEVTDTKREEYKANLKALNKLVLIRFSEDTMVIPSETSWFGFFDEELNVVPMEQQPLYIEDWIGLRWLDENGRVDKILQEGGHMKIDEDMFVNQIIPTYLANLVSSDSGRLLLQD</sequence>
<keyword evidence="6" id="KW-1015">Disulfide bond</keyword>
<gene>
    <name evidence="9" type="ORF">BCR33DRAFT_711155</name>
</gene>
<dbReference type="OrthoDB" id="10263094at2759"/>
<evidence type="ECO:0000313" key="9">
    <source>
        <dbReference type="EMBL" id="ORY53802.1"/>
    </source>
</evidence>
<evidence type="ECO:0000256" key="6">
    <source>
        <dbReference type="ARBA" id="ARBA00023157"/>
    </source>
</evidence>
<keyword evidence="5 9" id="KW-0378">Hydrolase</keyword>